<keyword evidence="2" id="KW-0813">Transport</keyword>
<comment type="caution">
    <text evidence="11">The sequence shown here is derived from an EMBL/GenBank/DDBJ whole genome shotgun (WGS) entry which is preliminary data.</text>
</comment>
<protein>
    <submittedName>
        <fullName evidence="11">TRAP transporter small permease</fullName>
    </submittedName>
</protein>
<keyword evidence="5 9" id="KW-0812">Transmembrane</keyword>
<evidence type="ECO:0000256" key="1">
    <source>
        <dbReference type="ARBA" id="ARBA00004429"/>
    </source>
</evidence>
<dbReference type="AlphaFoldDB" id="A0A8J6JB88"/>
<evidence type="ECO:0000256" key="9">
    <source>
        <dbReference type="SAM" id="Phobius"/>
    </source>
</evidence>
<dbReference type="PANTHER" id="PTHR35011">
    <property type="entry name" value="2,3-DIKETO-L-GULONATE TRAP TRANSPORTER SMALL PERMEASE PROTEIN YIAM"/>
    <property type="match status" value="1"/>
</dbReference>
<evidence type="ECO:0000256" key="7">
    <source>
        <dbReference type="ARBA" id="ARBA00023136"/>
    </source>
</evidence>
<feature type="transmembrane region" description="Helical" evidence="9">
    <location>
        <begin position="12"/>
        <end position="32"/>
    </location>
</feature>
<proteinExistence type="inferred from homology"/>
<evidence type="ECO:0000256" key="6">
    <source>
        <dbReference type="ARBA" id="ARBA00022989"/>
    </source>
</evidence>
<keyword evidence="4" id="KW-0997">Cell inner membrane</keyword>
<reference evidence="11" key="1">
    <citation type="submission" date="2020-08" db="EMBL/GenBank/DDBJ databases">
        <title>Genome public.</title>
        <authorList>
            <person name="Liu C."/>
            <person name="Sun Q."/>
        </authorList>
    </citation>
    <scope>NUCLEOTIDE SEQUENCE</scope>
    <source>
        <strain evidence="11">NSJ-23</strain>
    </source>
</reference>
<feature type="transmembrane region" description="Helical" evidence="9">
    <location>
        <begin position="86"/>
        <end position="107"/>
    </location>
</feature>
<dbReference type="GO" id="GO:0005886">
    <property type="term" value="C:plasma membrane"/>
    <property type="evidence" value="ECO:0007669"/>
    <property type="project" value="UniProtKB-SubCell"/>
</dbReference>
<evidence type="ECO:0000256" key="5">
    <source>
        <dbReference type="ARBA" id="ARBA00022692"/>
    </source>
</evidence>
<feature type="transmembrane region" description="Helical" evidence="9">
    <location>
        <begin position="127"/>
        <end position="144"/>
    </location>
</feature>
<keyword evidence="7 9" id="KW-0472">Membrane</keyword>
<name>A0A8J6JB88_9FIRM</name>
<dbReference type="EMBL" id="JACOPO010000005">
    <property type="protein sequence ID" value="MBC5723003.1"/>
    <property type="molecule type" value="Genomic_DNA"/>
</dbReference>
<accession>A0A8J6JB88</accession>
<evidence type="ECO:0000256" key="4">
    <source>
        <dbReference type="ARBA" id="ARBA00022519"/>
    </source>
</evidence>
<evidence type="ECO:0000256" key="3">
    <source>
        <dbReference type="ARBA" id="ARBA00022475"/>
    </source>
</evidence>
<dbReference type="GO" id="GO:0022857">
    <property type="term" value="F:transmembrane transporter activity"/>
    <property type="evidence" value="ECO:0007669"/>
    <property type="project" value="TreeGrafter"/>
</dbReference>
<organism evidence="11 12">
    <name type="scientific">Flintibacter hominis</name>
    <dbReference type="NCBI Taxonomy" id="2763048"/>
    <lineage>
        <taxon>Bacteria</taxon>
        <taxon>Bacillati</taxon>
        <taxon>Bacillota</taxon>
        <taxon>Clostridia</taxon>
        <taxon>Eubacteriales</taxon>
        <taxon>Flintibacter</taxon>
    </lineage>
</organism>
<dbReference type="Proteomes" id="UP000628736">
    <property type="component" value="Unassembled WGS sequence"/>
</dbReference>
<comment type="similarity">
    <text evidence="8">Belongs to the TRAP transporter small permease family.</text>
</comment>
<evidence type="ECO:0000256" key="8">
    <source>
        <dbReference type="ARBA" id="ARBA00038436"/>
    </source>
</evidence>
<dbReference type="Pfam" id="PF04290">
    <property type="entry name" value="DctQ"/>
    <property type="match status" value="1"/>
</dbReference>
<evidence type="ECO:0000313" key="11">
    <source>
        <dbReference type="EMBL" id="MBC5723003.1"/>
    </source>
</evidence>
<dbReference type="PANTHER" id="PTHR35011:SF2">
    <property type="entry name" value="2,3-DIKETO-L-GULONATE TRAP TRANSPORTER SMALL PERMEASE PROTEIN YIAM"/>
    <property type="match status" value="1"/>
</dbReference>
<keyword evidence="6 9" id="KW-1133">Transmembrane helix</keyword>
<evidence type="ECO:0000259" key="10">
    <source>
        <dbReference type="Pfam" id="PF04290"/>
    </source>
</evidence>
<dbReference type="InterPro" id="IPR055348">
    <property type="entry name" value="DctQ"/>
</dbReference>
<comment type="subcellular location">
    <subcellularLocation>
        <location evidence="1">Cell inner membrane</location>
        <topology evidence="1">Multi-pass membrane protein</topology>
    </subcellularLocation>
</comment>
<gene>
    <name evidence="11" type="ORF">H8S11_09275</name>
</gene>
<dbReference type="GO" id="GO:0015740">
    <property type="term" value="P:C4-dicarboxylate transport"/>
    <property type="evidence" value="ECO:0007669"/>
    <property type="project" value="TreeGrafter"/>
</dbReference>
<evidence type="ECO:0000256" key="2">
    <source>
        <dbReference type="ARBA" id="ARBA00022448"/>
    </source>
</evidence>
<keyword evidence="3" id="KW-1003">Cell membrane</keyword>
<feature type="domain" description="Tripartite ATP-independent periplasmic transporters DctQ component" evidence="10">
    <location>
        <begin position="24"/>
        <end position="152"/>
    </location>
</feature>
<sequence length="161" mass="18339">MKVIDQIVDFLARLVMGVSAIAVFGVTFAQVLCRYVLKSPLPWSQDILRLAFTYLVFWGAAWCVRDKNHLNVDVILTSLPNKVQKVVEIIINLVLCGFFVFLIVIGYQFAIGGMRQTTSYLPLPMTAYYASIPSAAVLMLYYMIKNIIGQFRNFNKEEEKK</sequence>
<dbReference type="InterPro" id="IPR007387">
    <property type="entry name" value="TRAP_DctQ"/>
</dbReference>
<evidence type="ECO:0000313" key="12">
    <source>
        <dbReference type="Proteomes" id="UP000628736"/>
    </source>
</evidence>
<keyword evidence="12" id="KW-1185">Reference proteome</keyword>
<dbReference type="RefSeq" id="WP_186852921.1">
    <property type="nucleotide sequence ID" value="NZ_JACOPO010000005.1"/>
</dbReference>
<feature type="transmembrane region" description="Helical" evidence="9">
    <location>
        <begin position="47"/>
        <end position="65"/>
    </location>
</feature>